<comment type="similarity">
    <text evidence="2">Belongs to the MnmG family.</text>
</comment>
<dbReference type="EMBL" id="HBIW01005986">
    <property type="protein sequence ID" value="CAE0689527.1"/>
    <property type="molecule type" value="Transcribed_RNA"/>
</dbReference>
<dbReference type="InterPro" id="IPR049312">
    <property type="entry name" value="GIDA_C_N"/>
</dbReference>
<reference evidence="14" key="2">
    <citation type="submission" date="2021-11" db="EMBL/GenBank/DDBJ databases">
        <authorList>
            <consortium name="Genoscope - CEA"/>
            <person name="William W."/>
        </authorList>
    </citation>
    <scope>NUCLEOTIDE SEQUENCE</scope>
</reference>
<gene>
    <name evidence="6" type="ORF">PCAL00307_LOCUS4957</name>
    <name evidence="7" type="ORF">PCAL00307_LOCUS4958</name>
    <name evidence="8" type="ORF">PCAL00307_LOCUS4959</name>
    <name evidence="9" type="ORF">PCAL00307_LOCUS4960</name>
    <name evidence="10" type="ORF">PCAL00307_LOCUS4961</name>
    <name evidence="11" type="ORF">PCAL00307_LOCUS4962</name>
    <name evidence="12" type="ORF">PCAL00307_LOCUS4963</name>
    <name evidence="13" type="ORF">PCAL00307_LOCUS4964</name>
    <name evidence="14" type="ORF">PECAL_2P07770</name>
</gene>
<dbReference type="SUPFAM" id="SSF51905">
    <property type="entry name" value="FAD/NAD(P)-binding domain"/>
    <property type="match status" value="1"/>
</dbReference>
<dbReference type="GO" id="GO:0002098">
    <property type="term" value="P:tRNA wobble uridine modification"/>
    <property type="evidence" value="ECO:0007669"/>
    <property type="project" value="InterPro"/>
</dbReference>
<dbReference type="PANTHER" id="PTHR11806:SF0">
    <property type="entry name" value="PROTEIN MTO1 HOMOLOG, MITOCHONDRIAL"/>
    <property type="match status" value="1"/>
</dbReference>
<dbReference type="EMBL" id="CAKKNE010000002">
    <property type="protein sequence ID" value="CAH0367741.1"/>
    <property type="molecule type" value="Genomic_DNA"/>
</dbReference>
<evidence type="ECO:0000256" key="4">
    <source>
        <dbReference type="ARBA" id="ARBA00022827"/>
    </source>
</evidence>
<dbReference type="EMBL" id="HBIW01005984">
    <property type="protein sequence ID" value="CAE0689525.1"/>
    <property type="molecule type" value="Transcribed_RNA"/>
</dbReference>
<dbReference type="Gene3D" id="1.10.150.570">
    <property type="entry name" value="GidA associated domain, C-terminal subdomain"/>
    <property type="match status" value="1"/>
</dbReference>
<name>A0A6S8S6J1_9STRA</name>
<keyword evidence="15" id="KW-1185">Reference proteome</keyword>
<dbReference type="InterPro" id="IPR002218">
    <property type="entry name" value="MnmG-rel"/>
</dbReference>
<dbReference type="EMBL" id="HBIW01005989">
    <property type="protein sequence ID" value="CAE0689530.1"/>
    <property type="molecule type" value="Transcribed_RNA"/>
</dbReference>
<dbReference type="FunFam" id="3.50.50.60:FF:000002">
    <property type="entry name" value="tRNA uridine 5-carboxymethylaminomethyl modification enzyme MnmG"/>
    <property type="match status" value="1"/>
</dbReference>
<dbReference type="EMBL" id="HBIW01005983">
    <property type="protein sequence ID" value="CAE0689524.1"/>
    <property type="molecule type" value="Transcribed_RNA"/>
</dbReference>
<protein>
    <recommendedName>
        <fullName evidence="5">tRNA uridine 5-carboxymethylaminomethyl modification enzyme C-terminal subdomain domain-containing protein</fullName>
    </recommendedName>
</protein>
<dbReference type="AlphaFoldDB" id="A0A6S8S6J1"/>
<dbReference type="Gene3D" id="3.50.50.60">
    <property type="entry name" value="FAD/NAD(P)-binding domain"/>
    <property type="match status" value="2"/>
</dbReference>
<sequence>MLMLLLLARRGAGLVAPTTRRGITTARPAAAYDVIVIGGGHAGCEAATAAARAGARTALVTQNADTVGEMSCNPSIGGIGKGHLVKEVDALGGVMGRGIDWAGIHFRMLNRRKGPAVWGPRAQADRDLYKDWMQNELSDYPNLSIVEASAEDVLFDNEEVRAVQTSAGELETKAAVITTGTFLRGKIFVGSESFPAGRYVRDDPYTATTEPPSCGLAKTLEVDLALPLSRLKTGTPPRLDGRTIDWDKCVEQPSEEAQPFSYFNDQRKDRKTVKCFRTATNQKTHDIVRDYVHTLAPTTTDGVGPRYCPSLHKKVERFSERDSHVVWLEPEGLETDLVYPNGLSGAWPRDVQEKIVRSIVGLERAEIVQPGYDVEYDFVDPRSLDHGLGVRNVVGLHLAGQICGTTGYEEAAALGIVAGANAALSALDRDLPLENRRRFVVGRDQGYIGVLVDDLVTRGTMEPYRMFTSRAEYRLHLRADNADLRLTEKGAEVGLVESGRLDKCLERSKLVDDGVQHLDSLRFAPEAWGAFFLEGAEAERDAKRRPHKTASELLAMPHADFDKLKAFCAEQNVDLNVAADAEDTVAAQCKYAAYLTRQKRDMDNYRKHDATKIPADLDYSEANLPALSAEEREKLVAARPRTFAEAGAISGLTPASLVYLYQHVSSRGKQRVVN</sequence>
<evidence type="ECO:0000313" key="11">
    <source>
        <dbReference type="EMBL" id="CAE0689528.1"/>
    </source>
</evidence>
<dbReference type="GO" id="GO:0050660">
    <property type="term" value="F:flavin adenine dinucleotide binding"/>
    <property type="evidence" value="ECO:0007669"/>
    <property type="project" value="InterPro"/>
</dbReference>
<dbReference type="EMBL" id="HBIW01005988">
    <property type="protein sequence ID" value="CAE0689529.1"/>
    <property type="molecule type" value="Transcribed_RNA"/>
</dbReference>
<keyword evidence="4" id="KW-0274">FAD</keyword>
<dbReference type="Proteomes" id="UP000789595">
    <property type="component" value="Unassembled WGS sequence"/>
</dbReference>
<dbReference type="GO" id="GO:0030488">
    <property type="term" value="P:tRNA methylation"/>
    <property type="evidence" value="ECO:0007669"/>
    <property type="project" value="TreeGrafter"/>
</dbReference>
<dbReference type="GO" id="GO:0005737">
    <property type="term" value="C:cytoplasm"/>
    <property type="evidence" value="ECO:0007669"/>
    <property type="project" value="UniProtKB-ARBA"/>
</dbReference>
<evidence type="ECO:0000313" key="7">
    <source>
        <dbReference type="EMBL" id="CAE0689524.1"/>
    </source>
</evidence>
<dbReference type="InterPro" id="IPR036188">
    <property type="entry name" value="FAD/NAD-bd_sf"/>
</dbReference>
<dbReference type="OrthoDB" id="3329at2759"/>
<evidence type="ECO:0000313" key="8">
    <source>
        <dbReference type="EMBL" id="CAE0689525.1"/>
    </source>
</evidence>
<dbReference type="Pfam" id="PF21680">
    <property type="entry name" value="GIDA_C_1st"/>
    <property type="match status" value="1"/>
</dbReference>
<dbReference type="SMART" id="SM01228">
    <property type="entry name" value="GIDA_assoc_3"/>
    <property type="match status" value="1"/>
</dbReference>
<dbReference type="InterPro" id="IPR026904">
    <property type="entry name" value="MnmG_C"/>
</dbReference>
<dbReference type="InterPro" id="IPR047001">
    <property type="entry name" value="MnmG_C_subdom"/>
</dbReference>
<comment type="cofactor">
    <cofactor evidence="1">
        <name>FAD</name>
        <dbReference type="ChEBI" id="CHEBI:57692"/>
    </cofactor>
</comment>
<reference evidence="8" key="1">
    <citation type="submission" date="2021-01" db="EMBL/GenBank/DDBJ databases">
        <authorList>
            <person name="Corre E."/>
            <person name="Pelletier E."/>
            <person name="Niang G."/>
            <person name="Scheremetjew M."/>
            <person name="Finn R."/>
            <person name="Kale V."/>
            <person name="Holt S."/>
            <person name="Cochrane G."/>
            <person name="Meng A."/>
            <person name="Brown T."/>
            <person name="Cohen L."/>
        </authorList>
    </citation>
    <scope>NUCLEOTIDE SEQUENCE</scope>
    <source>
        <strain evidence="8">CCMP1756</strain>
    </source>
</reference>
<dbReference type="PANTHER" id="PTHR11806">
    <property type="entry name" value="GLUCOSE INHIBITED DIVISION PROTEIN A"/>
    <property type="match status" value="1"/>
</dbReference>
<proteinExistence type="inferred from homology"/>
<dbReference type="PRINTS" id="PR00411">
    <property type="entry name" value="PNDRDTASEI"/>
</dbReference>
<dbReference type="NCBIfam" id="TIGR00136">
    <property type="entry name" value="mnmG_gidA"/>
    <property type="match status" value="1"/>
</dbReference>
<dbReference type="EMBL" id="HBIW01005985">
    <property type="protein sequence ID" value="CAE0689526.1"/>
    <property type="molecule type" value="Transcribed_RNA"/>
</dbReference>
<evidence type="ECO:0000256" key="3">
    <source>
        <dbReference type="ARBA" id="ARBA00022630"/>
    </source>
</evidence>
<evidence type="ECO:0000313" key="15">
    <source>
        <dbReference type="Proteomes" id="UP000789595"/>
    </source>
</evidence>
<dbReference type="InterPro" id="IPR004416">
    <property type="entry name" value="MnmG"/>
</dbReference>
<dbReference type="InterPro" id="IPR040131">
    <property type="entry name" value="MnmG_N"/>
</dbReference>
<dbReference type="EMBL" id="HBIW01005982">
    <property type="protein sequence ID" value="CAE0689523.1"/>
    <property type="molecule type" value="Transcribed_RNA"/>
</dbReference>
<dbReference type="Pfam" id="PF13932">
    <property type="entry name" value="SAM_GIDA_C"/>
    <property type="match status" value="1"/>
</dbReference>
<evidence type="ECO:0000313" key="14">
    <source>
        <dbReference type="EMBL" id="CAH0367741.1"/>
    </source>
</evidence>
<evidence type="ECO:0000259" key="5">
    <source>
        <dbReference type="SMART" id="SM01228"/>
    </source>
</evidence>
<evidence type="ECO:0000256" key="1">
    <source>
        <dbReference type="ARBA" id="ARBA00001974"/>
    </source>
</evidence>
<evidence type="ECO:0000313" key="6">
    <source>
        <dbReference type="EMBL" id="CAE0689523.1"/>
    </source>
</evidence>
<accession>A0A6S8S6J1</accession>
<evidence type="ECO:0000256" key="2">
    <source>
        <dbReference type="ARBA" id="ARBA00007653"/>
    </source>
</evidence>
<feature type="domain" description="tRNA uridine 5-carboxymethylaminomethyl modification enzyme C-terminal subdomain" evidence="5">
    <location>
        <begin position="589"/>
        <end position="662"/>
    </location>
</feature>
<keyword evidence="3" id="KW-0285">Flavoprotein</keyword>
<evidence type="ECO:0000313" key="13">
    <source>
        <dbReference type="EMBL" id="CAE0689530.1"/>
    </source>
</evidence>
<evidence type="ECO:0000313" key="12">
    <source>
        <dbReference type="EMBL" id="CAE0689529.1"/>
    </source>
</evidence>
<evidence type="ECO:0000313" key="10">
    <source>
        <dbReference type="EMBL" id="CAE0689527.1"/>
    </source>
</evidence>
<dbReference type="HAMAP" id="MF_00129">
    <property type="entry name" value="MnmG_GidA"/>
    <property type="match status" value="1"/>
</dbReference>
<dbReference type="InterPro" id="IPR044920">
    <property type="entry name" value="MnmG_C_subdom_sf"/>
</dbReference>
<dbReference type="EMBL" id="HBIW01005987">
    <property type="protein sequence ID" value="CAE0689528.1"/>
    <property type="molecule type" value="Transcribed_RNA"/>
</dbReference>
<dbReference type="Pfam" id="PF01134">
    <property type="entry name" value="GIDA"/>
    <property type="match status" value="1"/>
</dbReference>
<evidence type="ECO:0000313" key="9">
    <source>
        <dbReference type="EMBL" id="CAE0689526.1"/>
    </source>
</evidence>
<organism evidence="8">
    <name type="scientific">Pelagomonas calceolata</name>
    <dbReference type="NCBI Taxonomy" id="35677"/>
    <lineage>
        <taxon>Eukaryota</taxon>
        <taxon>Sar</taxon>
        <taxon>Stramenopiles</taxon>
        <taxon>Ochrophyta</taxon>
        <taxon>Pelagophyceae</taxon>
        <taxon>Pelagomonadales</taxon>
        <taxon>Pelagomonadaceae</taxon>
        <taxon>Pelagomonas</taxon>
    </lineage>
</organism>